<protein>
    <submittedName>
        <fullName evidence="1">S-adenosyl-L-methionine-dependent methyltransferase</fullName>
    </submittedName>
</protein>
<dbReference type="RefSeq" id="XP_037226555.1">
    <property type="nucleotide sequence ID" value="XM_037358645.1"/>
</dbReference>
<dbReference type="InterPro" id="IPR029063">
    <property type="entry name" value="SAM-dependent_MTases_sf"/>
</dbReference>
<dbReference type="CDD" id="cd02440">
    <property type="entry name" value="AdoMet_MTases"/>
    <property type="match status" value="1"/>
</dbReference>
<sequence length="288" mass="31895">MSSNEKLDRQGIFMSNAMGGPIIAPAPLEQLSAILDAGTGTTGWLSEVASLPGLPTSTELHGIDINNARFPHPPMTQDGSRQLYLDVIDLTEPLPEKYHNKFDLVNVRHVVTWLDPTQWDIVYRNFLTALKPGGFVQVQDTRMTVPEDFAKYSPGIKKYVGTMAKVFTLDSPAQVEIARILPLLPQHLPTLGYTDASQTIYPLLYGKLQPDPEVRKAGIAQMMGSARGFQARGAGCEGERLKNIVDGVIYEVPASFDEWDAFITESEHTFNEEGWALPMRITVARKPQ</sequence>
<dbReference type="GO" id="GO:0032259">
    <property type="term" value="P:methylation"/>
    <property type="evidence" value="ECO:0007669"/>
    <property type="project" value="UniProtKB-KW"/>
</dbReference>
<dbReference type="GO" id="GO:0008168">
    <property type="term" value="F:methyltransferase activity"/>
    <property type="evidence" value="ECO:0007669"/>
    <property type="project" value="UniProtKB-KW"/>
</dbReference>
<dbReference type="GeneID" id="59341161"/>
<keyword evidence="1" id="KW-0489">Methyltransferase</keyword>
<dbReference type="EMBL" id="JACAZF010000001">
    <property type="protein sequence ID" value="KAF7316532.1"/>
    <property type="molecule type" value="Genomic_DNA"/>
</dbReference>
<dbReference type="AlphaFoldDB" id="A0A8H6WG76"/>
<keyword evidence="1" id="KW-0808">Transferase</keyword>
<name>A0A8H6WG76_9AGAR</name>
<dbReference type="OrthoDB" id="184880at2759"/>
<evidence type="ECO:0000313" key="1">
    <source>
        <dbReference type="EMBL" id="KAF7316532.1"/>
    </source>
</evidence>
<keyword evidence="2" id="KW-1185">Reference proteome</keyword>
<evidence type="ECO:0000313" key="2">
    <source>
        <dbReference type="Proteomes" id="UP000636479"/>
    </source>
</evidence>
<gene>
    <name evidence="1" type="ORF">MIND_00172500</name>
</gene>
<organism evidence="1 2">
    <name type="scientific">Mycena indigotica</name>
    <dbReference type="NCBI Taxonomy" id="2126181"/>
    <lineage>
        <taxon>Eukaryota</taxon>
        <taxon>Fungi</taxon>
        <taxon>Dikarya</taxon>
        <taxon>Basidiomycota</taxon>
        <taxon>Agaricomycotina</taxon>
        <taxon>Agaricomycetes</taxon>
        <taxon>Agaricomycetidae</taxon>
        <taxon>Agaricales</taxon>
        <taxon>Marasmiineae</taxon>
        <taxon>Mycenaceae</taxon>
        <taxon>Mycena</taxon>
    </lineage>
</organism>
<reference evidence="1" key="1">
    <citation type="submission" date="2020-05" db="EMBL/GenBank/DDBJ databases">
        <title>Mycena genomes resolve the evolution of fungal bioluminescence.</title>
        <authorList>
            <person name="Tsai I.J."/>
        </authorList>
    </citation>
    <scope>NUCLEOTIDE SEQUENCE</scope>
    <source>
        <strain evidence="1">171206Taipei</strain>
    </source>
</reference>
<proteinExistence type="predicted"/>
<dbReference type="Gene3D" id="3.40.50.150">
    <property type="entry name" value="Vaccinia Virus protein VP39"/>
    <property type="match status" value="1"/>
</dbReference>
<comment type="caution">
    <text evidence="1">The sequence shown here is derived from an EMBL/GenBank/DDBJ whole genome shotgun (WGS) entry which is preliminary data.</text>
</comment>
<accession>A0A8H6WG76</accession>
<dbReference type="Proteomes" id="UP000636479">
    <property type="component" value="Unassembled WGS sequence"/>
</dbReference>
<dbReference type="SUPFAM" id="SSF53335">
    <property type="entry name" value="S-adenosyl-L-methionine-dependent methyltransferases"/>
    <property type="match status" value="1"/>
</dbReference>